<accession>A0A9C7CVL5</accession>
<dbReference type="PANTHER" id="PTHR43777">
    <property type="entry name" value="MOLYBDENUM COFACTOR CYTIDYLYLTRANSFERASE"/>
    <property type="match status" value="1"/>
</dbReference>
<evidence type="ECO:0000259" key="2">
    <source>
        <dbReference type="Pfam" id="PF12804"/>
    </source>
</evidence>
<keyword evidence="1" id="KW-0460">Magnesium</keyword>
<dbReference type="GO" id="GO:0016779">
    <property type="term" value="F:nucleotidyltransferase activity"/>
    <property type="evidence" value="ECO:0007669"/>
    <property type="project" value="UniProtKB-ARBA"/>
</dbReference>
<evidence type="ECO:0000313" key="3">
    <source>
        <dbReference type="EMBL" id="BDT77134.1"/>
    </source>
</evidence>
<dbReference type="CDD" id="cd04182">
    <property type="entry name" value="GT_2_like_f"/>
    <property type="match status" value="1"/>
</dbReference>
<dbReference type="SUPFAM" id="SSF53448">
    <property type="entry name" value="Nucleotide-diphospho-sugar transferases"/>
    <property type="match status" value="1"/>
</dbReference>
<sequence length="216" mass="23862">MTISGESFKNPKLRLAVLLLAAGEGSRLGGFPKALLMKEGESLLSRFLQSIQKFNPVETLVVTGFYADAIEVEINSIRQKTRNPIAIVKNQNPQEGQSSSVRLGLESLKSDYDVLLVALCDQPNIGVSEIEALLEQFNQVGFNKEIVLPMVNGNRGNPVLFSKKVIEEIMATPGMVCRPFMDKHPELVKLFETNNQAYLLDVDTQADIQKLGLDTI</sequence>
<evidence type="ECO:0000256" key="1">
    <source>
        <dbReference type="ARBA" id="ARBA00022842"/>
    </source>
</evidence>
<protein>
    <recommendedName>
        <fullName evidence="2">MobA-like NTP transferase domain-containing protein</fullName>
    </recommendedName>
</protein>
<organism evidence="3">
    <name type="scientific">Polynucleobacter yangtzensis</name>
    <dbReference type="NCBI Taxonomy" id="1743159"/>
    <lineage>
        <taxon>Bacteria</taxon>
        <taxon>Pseudomonadati</taxon>
        <taxon>Pseudomonadota</taxon>
        <taxon>Betaproteobacteria</taxon>
        <taxon>Burkholderiales</taxon>
        <taxon>Burkholderiaceae</taxon>
        <taxon>Polynucleobacter</taxon>
    </lineage>
</organism>
<dbReference type="Gene3D" id="3.90.550.10">
    <property type="entry name" value="Spore Coat Polysaccharide Biosynthesis Protein SpsA, Chain A"/>
    <property type="match status" value="1"/>
</dbReference>
<feature type="domain" description="MobA-like NTP transferase" evidence="2">
    <location>
        <begin position="18"/>
        <end position="174"/>
    </location>
</feature>
<dbReference type="EMBL" id="AP026973">
    <property type="protein sequence ID" value="BDT77134.1"/>
    <property type="molecule type" value="Genomic_DNA"/>
</dbReference>
<gene>
    <name evidence="3" type="ORF">PKF023_09370</name>
</gene>
<dbReference type="AlphaFoldDB" id="A0A9C7CVL5"/>
<dbReference type="InterPro" id="IPR025877">
    <property type="entry name" value="MobA-like_NTP_Trfase"/>
</dbReference>
<dbReference type="PANTHER" id="PTHR43777:SF1">
    <property type="entry name" value="MOLYBDENUM COFACTOR CYTIDYLYLTRANSFERASE"/>
    <property type="match status" value="1"/>
</dbReference>
<dbReference type="KEGG" id="pyt:PKF023_09370"/>
<dbReference type="Proteomes" id="UP001211097">
    <property type="component" value="Chromosome"/>
</dbReference>
<reference evidence="3" key="1">
    <citation type="submission" date="2022-11" db="EMBL/GenBank/DDBJ databases">
        <title>Complete Genome Sequences of three Polynucleobacter sp. Subcluster PnecC Strains KF022, KF023, and KF032 Isolated from a Shallow Eutrophic Lake in Japan.</title>
        <authorList>
            <person name="Ogata Y."/>
            <person name="Watanabe K."/>
            <person name="Takemine S."/>
            <person name="Shindo C."/>
            <person name="Kurokawa R."/>
            <person name="Suda W."/>
        </authorList>
    </citation>
    <scope>NUCLEOTIDE SEQUENCE</scope>
    <source>
        <strain evidence="3">KF023</strain>
    </source>
</reference>
<dbReference type="RefSeq" id="WP_281743518.1">
    <property type="nucleotide sequence ID" value="NZ_AP026973.1"/>
</dbReference>
<name>A0A9C7CVL5_9BURK</name>
<dbReference type="Pfam" id="PF12804">
    <property type="entry name" value="NTP_transf_3"/>
    <property type="match status" value="1"/>
</dbReference>
<dbReference type="InterPro" id="IPR029044">
    <property type="entry name" value="Nucleotide-diphossugar_trans"/>
</dbReference>
<proteinExistence type="predicted"/>